<dbReference type="PROSITE" id="PS00704">
    <property type="entry name" value="PROK_CO2_ANHYDRASE_1"/>
    <property type="match status" value="1"/>
</dbReference>
<dbReference type="Gene3D" id="3.40.1050.10">
    <property type="entry name" value="Carbonic anhydrase"/>
    <property type="match status" value="1"/>
</dbReference>
<organism evidence="8 9">
    <name type="scientific">Methanolapillus africanus</name>
    <dbReference type="NCBI Taxonomy" id="3028297"/>
    <lineage>
        <taxon>Archaea</taxon>
        <taxon>Methanobacteriati</taxon>
        <taxon>Methanobacteriota</taxon>
        <taxon>Stenosarchaea group</taxon>
        <taxon>Methanomicrobia</taxon>
        <taxon>Methanosarcinales</taxon>
        <taxon>Methanosarcinaceae</taxon>
        <taxon>Methanolapillus</taxon>
    </lineage>
</organism>
<dbReference type="CDD" id="cd00884">
    <property type="entry name" value="beta_CA_cladeB"/>
    <property type="match status" value="1"/>
</dbReference>
<evidence type="ECO:0000256" key="7">
    <source>
        <dbReference type="PIRSR" id="PIRSR601765-2"/>
    </source>
</evidence>
<dbReference type="EC" id="4.2.1.1" evidence="2"/>
<evidence type="ECO:0000256" key="3">
    <source>
        <dbReference type="ARBA" id="ARBA00022723"/>
    </source>
</evidence>
<dbReference type="RefSeq" id="WP_338098742.1">
    <property type="nucleotide sequence ID" value="NZ_JAWDKD010000003.1"/>
</dbReference>
<dbReference type="InterPro" id="IPR036874">
    <property type="entry name" value="Carbonic_anhydrase_sf"/>
</dbReference>
<keyword evidence="5 8" id="KW-0456">Lyase</keyword>
<evidence type="ECO:0000256" key="2">
    <source>
        <dbReference type="ARBA" id="ARBA00012925"/>
    </source>
</evidence>
<dbReference type="InterPro" id="IPR015892">
    <property type="entry name" value="Carbonic_anhydrase_CS"/>
</dbReference>
<comment type="similarity">
    <text evidence="1">Belongs to the beta-class carbonic anhydrase family.</text>
</comment>
<dbReference type="PANTHER" id="PTHR11002:SF76">
    <property type="entry name" value="CARBONIC ANHYDRASE"/>
    <property type="match status" value="1"/>
</dbReference>
<proteinExistence type="inferred from homology"/>
<dbReference type="InterPro" id="IPR001765">
    <property type="entry name" value="Carbonic_anhydrase"/>
</dbReference>
<evidence type="ECO:0000256" key="4">
    <source>
        <dbReference type="ARBA" id="ARBA00022833"/>
    </source>
</evidence>
<feature type="binding site" evidence="7">
    <location>
        <position position="103"/>
    </location>
    <ligand>
        <name>Zn(2+)</name>
        <dbReference type="ChEBI" id="CHEBI:29105"/>
    </ligand>
</feature>
<reference evidence="8" key="1">
    <citation type="submission" date="2023-06" db="EMBL/GenBank/DDBJ databases">
        <title>Genome sequence of Methanosarcinaceae archaeon Ag5.</title>
        <authorList>
            <person name="Protasov E."/>
            <person name="Platt K."/>
            <person name="Poehlein A."/>
            <person name="Daniel R."/>
            <person name="Brune A."/>
        </authorList>
    </citation>
    <scope>NUCLEOTIDE SEQUENCE</scope>
    <source>
        <strain evidence="8">Ag5</strain>
    </source>
</reference>
<evidence type="ECO:0000256" key="1">
    <source>
        <dbReference type="ARBA" id="ARBA00006217"/>
    </source>
</evidence>
<dbReference type="SUPFAM" id="SSF53056">
    <property type="entry name" value="beta-carbonic anhydrase, cab"/>
    <property type="match status" value="1"/>
</dbReference>
<sequence length="214" mass="24680">MKDLNTLVRGFRRFHRRFFESDDLLYEKLCLRQTPKVLVVGCSDSRVDPAILTDCKPGDLFVVRVVGNLIPPYEPDTKFHGVSSSIEYAVRFLNVEHIIILGHSSCSGINLLMTENDEQEVESEFINSWMDIALPAKEIVQKEMVGKPFEIQCKVCEQAAMILSLENLMTFPWIAQRVDNDKLSLHAWYFELETGDIHNYDTETCEFEILKTTR</sequence>
<protein>
    <recommendedName>
        <fullName evidence="2">carbonic anhydrase</fullName>
        <ecNumber evidence="2">4.2.1.1</ecNumber>
    </recommendedName>
</protein>
<comment type="catalytic activity">
    <reaction evidence="6">
        <text>hydrogencarbonate + H(+) = CO2 + H2O</text>
        <dbReference type="Rhea" id="RHEA:10748"/>
        <dbReference type="ChEBI" id="CHEBI:15377"/>
        <dbReference type="ChEBI" id="CHEBI:15378"/>
        <dbReference type="ChEBI" id="CHEBI:16526"/>
        <dbReference type="ChEBI" id="CHEBI:17544"/>
        <dbReference type="EC" id="4.2.1.1"/>
    </reaction>
</comment>
<dbReference type="PANTHER" id="PTHR11002">
    <property type="entry name" value="CARBONIC ANHYDRASE"/>
    <property type="match status" value="1"/>
</dbReference>
<dbReference type="FunFam" id="3.40.1050.10:FF:000003">
    <property type="entry name" value="Carbonic anhydrase"/>
    <property type="match status" value="1"/>
</dbReference>
<feature type="binding site" evidence="7">
    <location>
        <position position="42"/>
    </location>
    <ligand>
        <name>Zn(2+)</name>
        <dbReference type="ChEBI" id="CHEBI:29105"/>
    </ligand>
</feature>
<evidence type="ECO:0000256" key="6">
    <source>
        <dbReference type="ARBA" id="ARBA00048348"/>
    </source>
</evidence>
<evidence type="ECO:0000313" key="8">
    <source>
        <dbReference type="EMBL" id="MDV0446358.1"/>
    </source>
</evidence>
<feature type="binding site" evidence="7">
    <location>
        <position position="106"/>
    </location>
    <ligand>
        <name>Zn(2+)</name>
        <dbReference type="ChEBI" id="CHEBI:29105"/>
    </ligand>
</feature>
<keyword evidence="9" id="KW-1185">Reference proteome</keyword>
<comment type="cofactor">
    <cofactor evidence="7">
        <name>Zn(2+)</name>
        <dbReference type="ChEBI" id="CHEBI:29105"/>
    </cofactor>
    <text evidence="7">Binds 1 zinc ion per subunit.</text>
</comment>
<keyword evidence="3 7" id="KW-0479">Metal-binding</keyword>
<accession>A0AAE4MJM2</accession>
<dbReference type="GO" id="GO:0008270">
    <property type="term" value="F:zinc ion binding"/>
    <property type="evidence" value="ECO:0007669"/>
    <property type="project" value="InterPro"/>
</dbReference>
<name>A0AAE4MJM2_9EURY</name>
<dbReference type="AlphaFoldDB" id="A0AAE4MJM2"/>
<keyword evidence="4 7" id="KW-0862">Zinc</keyword>
<gene>
    <name evidence="8" type="primary">cynT</name>
    <name evidence="8" type="ORF">MsAg5_01910</name>
</gene>
<dbReference type="GO" id="GO:0015976">
    <property type="term" value="P:carbon utilization"/>
    <property type="evidence" value="ECO:0007669"/>
    <property type="project" value="InterPro"/>
</dbReference>
<dbReference type="Pfam" id="PF00484">
    <property type="entry name" value="Pro_CA"/>
    <property type="match status" value="1"/>
</dbReference>
<dbReference type="GO" id="GO:0004089">
    <property type="term" value="F:carbonate dehydratase activity"/>
    <property type="evidence" value="ECO:0007669"/>
    <property type="project" value="UniProtKB-EC"/>
</dbReference>
<dbReference type="Proteomes" id="UP001271789">
    <property type="component" value="Unassembled WGS sequence"/>
</dbReference>
<dbReference type="InterPro" id="IPR045066">
    <property type="entry name" value="Beta_CA_cladeB"/>
</dbReference>
<comment type="caution">
    <text evidence="8">The sequence shown here is derived from an EMBL/GenBank/DDBJ whole genome shotgun (WGS) entry which is preliminary data.</text>
</comment>
<dbReference type="EMBL" id="JAWDKD010000003">
    <property type="protein sequence ID" value="MDV0446358.1"/>
    <property type="molecule type" value="Genomic_DNA"/>
</dbReference>
<evidence type="ECO:0000256" key="5">
    <source>
        <dbReference type="ARBA" id="ARBA00023239"/>
    </source>
</evidence>
<dbReference type="SMART" id="SM00947">
    <property type="entry name" value="Pro_CA"/>
    <property type="match status" value="1"/>
</dbReference>
<evidence type="ECO:0000313" key="9">
    <source>
        <dbReference type="Proteomes" id="UP001271789"/>
    </source>
</evidence>